<name>A0ACB7YZU3_9ERIC</name>
<accession>A0ACB7YZU3</accession>
<organism evidence="1 2">
    <name type="scientific">Vaccinium darrowii</name>
    <dbReference type="NCBI Taxonomy" id="229202"/>
    <lineage>
        <taxon>Eukaryota</taxon>
        <taxon>Viridiplantae</taxon>
        <taxon>Streptophyta</taxon>
        <taxon>Embryophyta</taxon>
        <taxon>Tracheophyta</taxon>
        <taxon>Spermatophyta</taxon>
        <taxon>Magnoliopsida</taxon>
        <taxon>eudicotyledons</taxon>
        <taxon>Gunneridae</taxon>
        <taxon>Pentapetalae</taxon>
        <taxon>asterids</taxon>
        <taxon>Ericales</taxon>
        <taxon>Ericaceae</taxon>
        <taxon>Vaccinioideae</taxon>
        <taxon>Vaccinieae</taxon>
        <taxon>Vaccinium</taxon>
    </lineage>
</organism>
<proteinExistence type="predicted"/>
<dbReference type="Proteomes" id="UP000828048">
    <property type="component" value="Chromosome 3"/>
</dbReference>
<keyword evidence="2" id="KW-1185">Reference proteome</keyword>
<reference evidence="1 2" key="1">
    <citation type="journal article" date="2021" name="Hortic Res">
        <title>High-quality reference genome and annotation aids understanding of berry development for evergreen blueberry (Vaccinium darrowii).</title>
        <authorList>
            <person name="Yu J."/>
            <person name="Hulse-Kemp A.M."/>
            <person name="Babiker E."/>
            <person name="Staton M."/>
        </authorList>
    </citation>
    <scope>NUCLEOTIDE SEQUENCE [LARGE SCALE GENOMIC DNA]</scope>
    <source>
        <strain evidence="2">cv. NJ 8807/NJ 8810</strain>
        <tissue evidence="1">Young leaf</tissue>
    </source>
</reference>
<comment type="caution">
    <text evidence="1">The sequence shown here is derived from an EMBL/GenBank/DDBJ whole genome shotgun (WGS) entry which is preliminary data.</text>
</comment>
<evidence type="ECO:0000313" key="1">
    <source>
        <dbReference type="EMBL" id="KAH7859066.1"/>
    </source>
</evidence>
<sequence>MKASQIAVLVAAAVVVLVLGYEAEVSMAAAAAVKCDPTELQPCLQPITSGTTPSTECCNKMRAQQPCFCQYIKNPTLKKYVSSPNAKKVVSTSAIHHSSPEGQTYQVTISLSHSLQMHFTTTFFIILVSVAISTCYSQDDDKYTTCARNFSCGQHFQEVSYPFWLDDHPQYCGHPSFELKCQNNEYPTIEINNRTFHVREITQFNHIITIASLDLWDTYCPQELHNFTFDNLLSSGPMNENLFMFYNCTSQMPTVFPNSLPCETGGTESRVFYAVEPLYNALENSQKATIPCSQSLKVPVLGATVEEISVGSLSLQEGCTEYSR</sequence>
<dbReference type="EMBL" id="CM037153">
    <property type="protein sequence ID" value="KAH7859066.1"/>
    <property type="molecule type" value="Genomic_DNA"/>
</dbReference>
<protein>
    <submittedName>
        <fullName evidence="1">Uncharacterized protein</fullName>
    </submittedName>
</protein>
<gene>
    <name evidence="1" type="ORF">Vadar_031114</name>
</gene>
<evidence type="ECO:0000313" key="2">
    <source>
        <dbReference type="Proteomes" id="UP000828048"/>
    </source>
</evidence>